<evidence type="ECO:0000313" key="11">
    <source>
        <dbReference type="EMBL" id="CAG7732330.1"/>
    </source>
</evidence>
<dbReference type="OrthoDB" id="10261999at2759"/>
<comment type="caution">
    <text evidence="11">The sequence shown here is derived from an EMBL/GenBank/DDBJ whole genome shotgun (WGS) entry which is preliminary data.</text>
</comment>
<dbReference type="PANTHER" id="PTHR21351:SF0">
    <property type="entry name" value="BARDET-BIEDL SYNDROME 5 PROTEIN"/>
    <property type="match status" value="1"/>
</dbReference>
<feature type="domain" description="BBSome complex member BBS5 PH" evidence="10">
    <location>
        <begin position="31"/>
        <end position="85"/>
    </location>
</feature>
<evidence type="ECO:0000256" key="7">
    <source>
        <dbReference type="ARBA" id="ARBA00023136"/>
    </source>
</evidence>
<evidence type="ECO:0000256" key="9">
    <source>
        <dbReference type="ARBA" id="ARBA00023273"/>
    </source>
</evidence>
<keyword evidence="7" id="KW-0472">Membrane</keyword>
<evidence type="ECO:0000259" key="10">
    <source>
        <dbReference type="SMART" id="SM00683"/>
    </source>
</evidence>
<reference evidence="11" key="1">
    <citation type="submission" date="2021-06" db="EMBL/GenBank/DDBJ databases">
        <authorList>
            <person name="Hodson N. C."/>
            <person name="Mongue J. A."/>
            <person name="Jaron S. K."/>
        </authorList>
    </citation>
    <scope>NUCLEOTIDE SEQUENCE</scope>
</reference>
<dbReference type="PIRSF" id="PIRSF010072">
    <property type="entry name" value="DUF1448"/>
    <property type="match status" value="1"/>
</dbReference>
<evidence type="ECO:0000256" key="5">
    <source>
        <dbReference type="ARBA" id="ARBA00022490"/>
    </source>
</evidence>
<dbReference type="GO" id="GO:0036064">
    <property type="term" value="C:ciliary basal body"/>
    <property type="evidence" value="ECO:0007669"/>
    <property type="project" value="TreeGrafter"/>
</dbReference>
<dbReference type="Proteomes" id="UP000708208">
    <property type="component" value="Unassembled WGS sequence"/>
</dbReference>
<evidence type="ECO:0000256" key="1">
    <source>
        <dbReference type="ARBA" id="ARBA00004309"/>
    </source>
</evidence>
<keyword evidence="9" id="KW-0966">Cell projection</keyword>
<dbReference type="InterPro" id="IPR006606">
    <property type="entry name" value="BBL5"/>
</dbReference>
<dbReference type="InterPro" id="IPR014003">
    <property type="entry name" value="BBS5_PH"/>
</dbReference>
<dbReference type="InterPro" id="IPR030804">
    <property type="entry name" value="BBS5/fem-3"/>
</dbReference>
<evidence type="ECO:0000256" key="2">
    <source>
        <dbReference type="ARBA" id="ARBA00004607"/>
    </source>
</evidence>
<protein>
    <recommendedName>
        <fullName evidence="10">BBSome complex member BBS5 PH domain-containing protein</fullName>
    </recommendedName>
</protein>
<evidence type="ECO:0000313" key="12">
    <source>
        <dbReference type="Proteomes" id="UP000708208"/>
    </source>
</evidence>
<keyword evidence="12" id="KW-1185">Reference proteome</keyword>
<dbReference type="AlphaFoldDB" id="A0A8J2K3R8"/>
<dbReference type="Pfam" id="PF07289">
    <property type="entry name" value="BBL5"/>
    <property type="match status" value="1"/>
</dbReference>
<evidence type="ECO:0000256" key="4">
    <source>
        <dbReference type="ARBA" id="ARBA00022475"/>
    </source>
</evidence>
<dbReference type="PANTHER" id="PTHR21351">
    <property type="entry name" value="BARDET-BIEDL SYNDROME PROTEIN 5"/>
    <property type="match status" value="1"/>
</dbReference>
<evidence type="ECO:0000256" key="3">
    <source>
        <dbReference type="ARBA" id="ARBA00005822"/>
    </source>
</evidence>
<comment type="subcellular location">
    <subcellularLocation>
        <location evidence="1">Cell projection</location>
        <location evidence="1">Cilium membrane</location>
    </subcellularLocation>
    <subcellularLocation>
        <location evidence="2">Cytoplasm</location>
        <location evidence="2">Cytoskeleton</location>
        <location evidence="2">Microtubule organizing center</location>
        <location evidence="2">Centrosome</location>
        <location evidence="2">Centriolar satellite</location>
    </subcellularLocation>
</comment>
<dbReference type="GO" id="GO:0060271">
    <property type="term" value="P:cilium assembly"/>
    <property type="evidence" value="ECO:0007669"/>
    <property type="project" value="TreeGrafter"/>
</dbReference>
<keyword evidence="5" id="KW-0963">Cytoplasm</keyword>
<dbReference type="GO" id="GO:0034464">
    <property type="term" value="C:BBSome"/>
    <property type="evidence" value="ECO:0007669"/>
    <property type="project" value="InterPro"/>
</dbReference>
<accession>A0A8J2K3R8</accession>
<feature type="domain" description="BBSome complex member BBS5 PH" evidence="10">
    <location>
        <begin position="162"/>
        <end position="216"/>
    </location>
</feature>
<dbReference type="EMBL" id="CAJVCH010229041">
    <property type="protein sequence ID" value="CAG7732330.1"/>
    <property type="molecule type" value="Genomic_DNA"/>
</dbReference>
<keyword evidence="8" id="KW-0206">Cytoskeleton</keyword>
<gene>
    <name evidence="11" type="ORF">AFUS01_LOCUS20852</name>
</gene>
<keyword evidence="6" id="KW-0969">Cilium</keyword>
<evidence type="ECO:0000256" key="6">
    <source>
        <dbReference type="ARBA" id="ARBA00023069"/>
    </source>
</evidence>
<dbReference type="GO" id="GO:0032266">
    <property type="term" value="F:phosphatidylinositol-3-phosphate binding"/>
    <property type="evidence" value="ECO:0007669"/>
    <property type="project" value="TreeGrafter"/>
</dbReference>
<organism evidence="11 12">
    <name type="scientific">Allacma fusca</name>
    <dbReference type="NCBI Taxonomy" id="39272"/>
    <lineage>
        <taxon>Eukaryota</taxon>
        <taxon>Metazoa</taxon>
        <taxon>Ecdysozoa</taxon>
        <taxon>Arthropoda</taxon>
        <taxon>Hexapoda</taxon>
        <taxon>Collembola</taxon>
        <taxon>Symphypleona</taxon>
        <taxon>Sminthuridae</taxon>
        <taxon>Allacma</taxon>
    </lineage>
</organism>
<comment type="similarity">
    <text evidence="3">Belongs to the BBS5 family.</text>
</comment>
<keyword evidence="4" id="KW-1003">Cell membrane</keyword>
<dbReference type="SMART" id="SM00683">
    <property type="entry name" value="DM16"/>
    <property type="match status" value="2"/>
</dbReference>
<sequence length="356" mass="40524">MPLDYVMTYWFDHDIRFDLLTRYLKPYCSGEKIIEVMEPVEDTKGNNGEPGKLVVTNLRLIWQSKKFPKINLSIGFNPITSITVKIATSKLRGLTESLHILARTKNSRYEFIFTNLVQEHNRLFALVIGVHRAYAQSRLYREIKMRSATVVCNKKLQMLQQEEIVEQINGVWNLSSDQGNLGSFFITNVRVVWYAASNELFNASIPFLQISEIKIRDSKFGKALVIETAETGGSYVLGFRIDPKEKLYGVHKTLLSIHETFNQYPVFGVDFNPDTIEQETELEKQHRFSTAIADEVDEIEDNPEMASDAFAAYFADGVGDGGETREIVYSPELGLAVEKPKDGFTLQSLWEVIPST</sequence>
<proteinExistence type="inferred from homology"/>
<evidence type="ECO:0000256" key="8">
    <source>
        <dbReference type="ARBA" id="ARBA00023212"/>
    </source>
</evidence>
<name>A0A8J2K3R8_9HEXA</name>